<dbReference type="AlphaFoldDB" id="A0A8J5CRM1"/>
<comment type="caution">
    <text evidence="1">The sequence shown here is derived from an EMBL/GenBank/DDBJ whole genome shotgun (WGS) entry which is preliminary data.</text>
</comment>
<proteinExistence type="predicted"/>
<protein>
    <submittedName>
        <fullName evidence="1">Uncharacterized protein</fullName>
    </submittedName>
</protein>
<evidence type="ECO:0000313" key="1">
    <source>
        <dbReference type="EMBL" id="KAG0718276.1"/>
    </source>
</evidence>
<evidence type="ECO:0000313" key="2">
    <source>
        <dbReference type="Proteomes" id="UP000770661"/>
    </source>
</evidence>
<accession>A0A8J5CRM1</accession>
<keyword evidence="2" id="KW-1185">Reference proteome</keyword>
<organism evidence="1 2">
    <name type="scientific">Chionoecetes opilio</name>
    <name type="common">Atlantic snow crab</name>
    <name type="synonym">Cancer opilio</name>
    <dbReference type="NCBI Taxonomy" id="41210"/>
    <lineage>
        <taxon>Eukaryota</taxon>
        <taxon>Metazoa</taxon>
        <taxon>Ecdysozoa</taxon>
        <taxon>Arthropoda</taxon>
        <taxon>Crustacea</taxon>
        <taxon>Multicrustacea</taxon>
        <taxon>Malacostraca</taxon>
        <taxon>Eumalacostraca</taxon>
        <taxon>Eucarida</taxon>
        <taxon>Decapoda</taxon>
        <taxon>Pleocyemata</taxon>
        <taxon>Brachyura</taxon>
        <taxon>Eubrachyura</taxon>
        <taxon>Majoidea</taxon>
        <taxon>Majidae</taxon>
        <taxon>Chionoecetes</taxon>
    </lineage>
</organism>
<dbReference type="EMBL" id="JACEEZ010016297">
    <property type="protein sequence ID" value="KAG0718276.1"/>
    <property type="molecule type" value="Genomic_DNA"/>
</dbReference>
<dbReference type="Proteomes" id="UP000770661">
    <property type="component" value="Unassembled WGS sequence"/>
</dbReference>
<sequence length="369" mass="40593">MYIPNTFEKTQHLLHLSATPYPFLFWERQKRISHASRRGRKQALRTAMAAASLRGQISLLQSTTNSFKNKPHPSQKKKFCYACDSGESADPSHNEPPNPLSVVHAARGKYDNTSLSIPRNWIFLADLLRGGSDCGREESPPRAETNTFRGQTSTDFGDHLVLSRLFLRTRIMKSSRNHGGVIALPLYLHRSLILLKLEYGGKGSSAPPTDCGVDLVLMWCPSGNRGGLGHLPSPNLFGDAGVLPWIFNASPPLKCWDAQASLINSCRAVLFDSGSQFTPGRRSFQSPWFPIEAFGDLSFPAFGSAPIGLRQSVHGFSRSVLCKNPFPLKRVFSSPALLGMALSLKRGRPGGQLLFWGPGTCRGFPGMRN</sequence>
<reference evidence="1" key="1">
    <citation type="submission" date="2020-07" db="EMBL/GenBank/DDBJ databases">
        <title>The High-quality genome of the commercially important snow crab, Chionoecetes opilio.</title>
        <authorList>
            <person name="Jeong J.-H."/>
            <person name="Ryu S."/>
        </authorList>
    </citation>
    <scope>NUCLEOTIDE SEQUENCE</scope>
    <source>
        <strain evidence="1">MADBK_172401_WGS</strain>
        <tissue evidence="1">Digestive gland</tissue>
    </source>
</reference>
<name>A0A8J5CRM1_CHIOP</name>
<gene>
    <name evidence="1" type="ORF">GWK47_052738</name>
</gene>